<evidence type="ECO:0000313" key="1">
    <source>
        <dbReference type="EMBL" id="QNO56177.1"/>
    </source>
</evidence>
<proteinExistence type="predicted"/>
<sequence>MDEEYGKFPSDWEKISDKPLEYRKKVGLFEIIARVDEKLCEKCEERHPGYVFKTLDNSGNDVENSEVYWCPMCGGMSPESYEKFVKSEFLYGGGD</sequence>
<dbReference type="AlphaFoldDB" id="A0A7G9Z7E3"/>
<name>A0A7G9Z7E3_9EURY</name>
<dbReference type="EMBL" id="MT631649">
    <property type="protein sequence ID" value="QNO56177.1"/>
    <property type="molecule type" value="Genomic_DNA"/>
</dbReference>
<gene>
    <name evidence="1" type="ORF">FDFOPPHA_00002</name>
</gene>
<protein>
    <submittedName>
        <fullName evidence="1">Uncharacterized protein</fullName>
    </submittedName>
</protein>
<reference evidence="1" key="1">
    <citation type="submission" date="2020-06" db="EMBL/GenBank/DDBJ databases">
        <title>Unique genomic features of the anaerobic methanotrophic archaea.</title>
        <authorList>
            <person name="Chadwick G.L."/>
            <person name="Skennerton C.T."/>
            <person name="Laso-Perez R."/>
            <person name="Leu A.O."/>
            <person name="Speth D.R."/>
            <person name="Yu H."/>
            <person name="Morgan-Lang C."/>
            <person name="Hatzenpichler R."/>
            <person name="Goudeau D."/>
            <person name="Malmstrom R."/>
            <person name="Brazelton W.J."/>
            <person name="Woyke T."/>
            <person name="Hallam S.J."/>
            <person name="Tyson G.W."/>
            <person name="Wegener G."/>
            <person name="Boetius A."/>
            <person name="Orphan V."/>
        </authorList>
    </citation>
    <scope>NUCLEOTIDE SEQUENCE</scope>
</reference>
<organism evidence="1">
    <name type="scientific">Candidatus Methanophaga sp. ANME-1 ERB7</name>
    <dbReference type="NCBI Taxonomy" id="2759913"/>
    <lineage>
        <taxon>Archaea</taxon>
        <taxon>Methanobacteriati</taxon>
        <taxon>Methanobacteriota</taxon>
        <taxon>Stenosarchaea group</taxon>
        <taxon>Methanomicrobia</taxon>
        <taxon>Candidatus Methanophagales</taxon>
        <taxon>Candidatus Methanophagaceae</taxon>
        <taxon>Candidatus Methanophaga</taxon>
    </lineage>
</organism>
<accession>A0A7G9Z7E3</accession>